<dbReference type="GO" id="GO:0003677">
    <property type="term" value="F:DNA binding"/>
    <property type="evidence" value="ECO:0007669"/>
    <property type="project" value="TreeGrafter"/>
</dbReference>
<dbReference type="InterPro" id="IPR015915">
    <property type="entry name" value="Kelch-typ_b-propeller"/>
</dbReference>
<dbReference type="AlphaFoldDB" id="A0A3D9L0P8"/>
<accession>A0A3D9L0P8</accession>
<dbReference type="InterPro" id="IPR051677">
    <property type="entry name" value="AfsR-DnrI-RedD_regulator"/>
</dbReference>
<evidence type="ECO:0008006" key="4">
    <source>
        <dbReference type="Google" id="ProtNLM"/>
    </source>
</evidence>
<dbReference type="PANTHER" id="PTHR35807:SF1">
    <property type="entry name" value="TRANSCRIPTIONAL REGULATOR REDD"/>
    <property type="match status" value="1"/>
</dbReference>
<keyword evidence="1" id="KW-0472">Membrane</keyword>
<dbReference type="GO" id="GO:0006355">
    <property type="term" value="P:regulation of DNA-templated transcription"/>
    <property type="evidence" value="ECO:0007669"/>
    <property type="project" value="TreeGrafter"/>
</dbReference>
<name>A0A3D9L0P8_MARFU</name>
<gene>
    <name evidence="2" type="ORF">C7460_11978</name>
</gene>
<comment type="caution">
    <text evidence="2">The sequence shown here is derived from an EMBL/GenBank/DDBJ whole genome shotgun (WGS) entry which is preliminary data.</text>
</comment>
<evidence type="ECO:0000256" key="1">
    <source>
        <dbReference type="SAM" id="Phobius"/>
    </source>
</evidence>
<dbReference type="OrthoDB" id="1110630at2"/>
<keyword evidence="1" id="KW-0812">Transmembrane</keyword>
<dbReference type="PANTHER" id="PTHR35807">
    <property type="entry name" value="TRANSCRIPTIONAL REGULATOR REDD-RELATED"/>
    <property type="match status" value="1"/>
</dbReference>
<dbReference type="Gene3D" id="1.10.10.10">
    <property type="entry name" value="Winged helix-like DNA-binding domain superfamily/Winged helix DNA-binding domain"/>
    <property type="match status" value="1"/>
</dbReference>
<dbReference type="InterPro" id="IPR011043">
    <property type="entry name" value="Gal_Oxase/kelch_b-propeller"/>
</dbReference>
<dbReference type="Gene3D" id="2.120.10.80">
    <property type="entry name" value="Kelch-type beta propeller"/>
    <property type="match status" value="1"/>
</dbReference>
<dbReference type="EMBL" id="QREG01000019">
    <property type="protein sequence ID" value="RED94966.1"/>
    <property type="molecule type" value="Genomic_DNA"/>
</dbReference>
<dbReference type="RefSeq" id="WP_147303008.1">
    <property type="nucleotide sequence ID" value="NZ_QREG01000019.1"/>
</dbReference>
<dbReference type="InterPro" id="IPR036388">
    <property type="entry name" value="WH-like_DNA-bd_sf"/>
</dbReference>
<reference evidence="2 3" key="1">
    <citation type="submission" date="2018-07" db="EMBL/GenBank/DDBJ databases">
        <title>Genomic Encyclopedia of Type Strains, Phase IV (KMG-IV): sequencing the most valuable type-strain genomes for metagenomic binning, comparative biology and taxonomic classification.</title>
        <authorList>
            <person name="Goeker M."/>
        </authorList>
    </citation>
    <scope>NUCLEOTIDE SEQUENCE [LARGE SCALE GENOMIC DNA]</scope>
    <source>
        <strain evidence="2 3">DSM 4134</strain>
    </source>
</reference>
<protein>
    <recommendedName>
        <fullName evidence="4">DNA-binding SARP family transcriptional activator</fullName>
    </recommendedName>
</protein>
<evidence type="ECO:0000313" key="2">
    <source>
        <dbReference type="EMBL" id="RED94966.1"/>
    </source>
</evidence>
<sequence length="838" mass="95749">MTKRILRVFSFTFILWSLLVIDLKGSDIKGGLKFNSYEEIKDNRTGINFTPDRALPMGGHFKMSFYFSYWREFQAYGHIFRIIGSDDNNIDLISSPYNSKFDDLNLILGDSATAVSFSFEEIGLQPNKWILCELTISPREHYIALSLDGKEKRKTLDFELEKALVAFGKNMLGKYTTSDVPPLNLREVTFEVNGDTVRHWPLVKYRGSKCFDELGAHVAEATNPNWMVDRHVRWQLKNTLSFTGRPQVVFDQEETFYVISPEYITSYNMATDVSKTDTLAQSVALPFNQASMYMKDLHEIWCYDLDSMSINKLSLERKEFYEVNSNFVIPTSHWHANKVKTQDGKVVFFGGYGHYTYNNELLVFDSAGQKTIVSDIEPRYLSALGQNSQGKTYVFGGYGSKNGSQEYGARSFHNLYELDLEQQSAKELWTLEEEAGGNVFSNSLVFGESDSLFYVLRYPRDKFNSKAVLEAYDLFTGEKEVFEDSIDLDFLDTNSYVDLLLNKKTNELTAVILSGGQQGYDISFYTLDFPPLHSSEIIQSKPFPYSILWSILGGSALLVVVMFWIRKRRRKTSVDAPANPVEEHAAPAPLPVVEPPKDFDDKKSAILFLGGFQVLDKQGNEISEKFSSTLRTLLTMLLLYSSNKGKGVPSNFIWEALWSDKSQNSARNNRNVNIKKLRDLLESVGDITIKSTSDKWQITFDEEVFFDYGYLIECLEEQRPITPALLGLIKRGNILPSLELDWVDGYKAKLSNKIVDYLITNSRVNPHDADIQLDIADSIFQHDIINQDALSIKVRYLNAKKKFALAKKCYESYEKEYELLYGEAFDVPFDEFVKGSEI</sequence>
<keyword evidence="3" id="KW-1185">Reference proteome</keyword>
<feature type="transmembrane region" description="Helical" evidence="1">
    <location>
        <begin position="543"/>
        <end position="565"/>
    </location>
</feature>
<organism evidence="2 3">
    <name type="scientific">Marinoscillum furvescens DSM 4134</name>
    <dbReference type="NCBI Taxonomy" id="1122208"/>
    <lineage>
        <taxon>Bacteria</taxon>
        <taxon>Pseudomonadati</taxon>
        <taxon>Bacteroidota</taxon>
        <taxon>Cytophagia</taxon>
        <taxon>Cytophagales</taxon>
        <taxon>Reichenbachiellaceae</taxon>
        <taxon>Marinoscillum</taxon>
    </lineage>
</organism>
<dbReference type="SUPFAM" id="SSF50965">
    <property type="entry name" value="Galactose oxidase, central domain"/>
    <property type="match status" value="1"/>
</dbReference>
<keyword evidence="1" id="KW-1133">Transmembrane helix</keyword>
<dbReference type="Proteomes" id="UP000256779">
    <property type="component" value="Unassembled WGS sequence"/>
</dbReference>
<evidence type="ECO:0000313" key="3">
    <source>
        <dbReference type="Proteomes" id="UP000256779"/>
    </source>
</evidence>
<proteinExistence type="predicted"/>